<keyword evidence="1" id="KW-0732">Signal</keyword>
<proteinExistence type="predicted"/>
<reference evidence="2" key="2">
    <citation type="submission" date="2021-04" db="EMBL/GenBank/DDBJ databases">
        <authorList>
            <person name="Gilroy R."/>
        </authorList>
    </citation>
    <scope>NUCLEOTIDE SEQUENCE</scope>
    <source>
        <strain evidence="2">CHK186-1790</strain>
    </source>
</reference>
<name>A0A9D2T0E6_9FIRM</name>
<feature type="signal peptide" evidence="1">
    <location>
        <begin position="1"/>
        <end position="24"/>
    </location>
</feature>
<evidence type="ECO:0000313" key="3">
    <source>
        <dbReference type="Proteomes" id="UP000823882"/>
    </source>
</evidence>
<reference evidence="2" key="1">
    <citation type="journal article" date="2021" name="PeerJ">
        <title>Extensive microbial diversity within the chicken gut microbiome revealed by metagenomics and culture.</title>
        <authorList>
            <person name="Gilroy R."/>
            <person name="Ravi A."/>
            <person name="Getino M."/>
            <person name="Pursley I."/>
            <person name="Horton D.L."/>
            <person name="Alikhan N.F."/>
            <person name="Baker D."/>
            <person name="Gharbi K."/>
            <person name="Hall N."/>
            <person name="Watson M."/>
            <person name="Adriaenssens E.M."/>
            <person name="Foster-Nyarko E."/>
            <person name="Jarju S."/>
            <person name="Secka A."/>
            <person name="Antonio M."/>
            <person name="Oren A."/>
            <person name="Chaudhuri R.R."/>
            <person name="La Ragione R."/>
            <person name="Hildebrand F."/>
            <person name="Pallen M.J."/>
        </authorList>
    </citation>
    <scope>NUCLEOTIDE SEQUENCE</scope>
    <source>
        <strain evidence="2">CHK186-1790</strain>
    </source>
</reference>
<evidence type="ECO:0000313" key="2">
    <source>
        <dbReference type="EMBL" id="HJC41024.1"/>
    </source>
</evidence>
<dbReference type="Proteomes" id="UP000823882">
    <property type="component" value="Unassembled WGS sequence"/>
</dbReference>
<accession>A0A9D2T0E6</accession>
<feature type="chain" id="PRO_5039608814" description="Lipoprotein" evidence="1">
    <location>
        <begin position="25"/>
        <end position="118"/>
    </location>
</feature>
<evidence type="ECO:0008006" key="4">
    <source>
        <dbReference type="Google" id="ProtNLM"/>
    </source>
</evidence>
<organism evidence="2 3">
    <name type="scientific">Candidatus Intestinimonas pullistercoris</name>
    <dbReference type="NCBI Taxonomy" id="2838623"/>
    <lineage>
        <taxon>Bacteria</taxon>
        <taxon>Bacillati</taxon>
        <taxon>Bacillota</taxon>
        <taxon>Clostridia</taxon>
        <taxon>Eubacteriales</taxon>
        <taxon>Intestinimonas</taxon>
    </lineage>
</organism>
<protein>
    <recommendedName>
        <fullName evidence="4">Lipoprotein</fullName>
    </recommendedName>
</protein>
<dbReference type="EMBL" id="DWWJ01000101">
    <property type="protein sequence ID" value="HJC41024.1"/>
    <property type="molecule type" value="Genomic_DNA"/>
</dbReference>
<sequence length="118" mass="12407">MRQQGIAALALVVGLLLAGCQSGAECNLVFENSDSAVGQVELVQEGASRTTCSADGSAMAPGEGVGFLLDPDDGPVTLRVWDQRGRRVLAEGHWDLDFSGGAVYTVTLRDGRLTVDRD</sequence>
<dbReference type="AlphaFoldDB" id="A0A9D2T0E6"/>
<dbReference type="PROSITE" id="PS51257">
    <property type="entry name" value="PROKAR_LIPOPROTEIN"/>
    <property type="match status" value="1"/>
</dbReference>
<gene>
    <name evidence="2" type="ORF">H9701_05675</name>
</gene>
<evidence type="ECO:0000256" key="1">
    <source>
        <dbReference type="SAM" id="SignalP"/>
    </source>
</evidence>
<comment type="caution">
    <text evidence="2">The sequence shown here is derived from an EMBL/GenBank/DDBJ whole genome shotgun (WGS) entry which is preliminary data.</text>
</comment>